<evidence type="ECO:0000313" key="1">
    <source>
        <dbReference type="EMBL" id="KFI82156.1"/>
    </source>
</evidence>
<organism evidence="1 2">
    <name type="scientific">Bifidobacterium psychraerophilum</name>
    <dbReference type="NCBI Taxonomy" id="218140"/>
    <lineage>
        <taxon>Bacteria</taxon>
        <taxon>Bacillati</taxon>
        <taxon>Actinomycetota</taxon>
        <taxon>Actinomycetes</taxon>
        <taxon>Bifidobacteriales</taxon>
        <taxon>Bifidobacteriaceae</taxon>
        <taxon>Bifidobacterium</taxon>
    </lineage>
</organism>
<dbReference type="Proteomes" id="UP000029050">
    <property type="component" value="Unassembled WGS sequence"/>
</dbReference>
<evidence type="ECO:0000313" key="2">
    <source>
        <dbReference type="Proteomes" id="UP000029050"/>
    </source>
</evidence>
<protein>
    <submittedName>
        <fullName evidence="1">Uncharacterized protein</fullName>
    </submittedName>
</protein>
<proteinExistence type="predicted"/>
<name>A0A087CFV6_9BIFI</name>
<comment type="caution">
    <text evidence="1">The sequence shown here is derived from an EMBL/GenBank/DDBJ whole genome shotgun (WGS) entry which is preliminary data.</text>
</comment>
<accession>A0A087CFV6</accession>
<dbReference type="AlphaFoldDB" id="A0A087CFV6"/>
<gene>
    <name evidence="1" type="ORF">BPSY_1005</name>
</gene>
<dbReference type="EMBL" id="JGZI01000009">
    <property type="protein sequence ID" value="KFI82156.1"/>
    <property type="molecule type" value="Genomic_DNA"/>
</dbReference>
<keyword evidence="2" id="KW-1185">Reference proteome</keyword>
<reference evidence="1 2" key="1">
    <citation type="submission" date="2014-03" db="EMBL/GenBank/DDBJ databases">
        <title>Genomics of Bifidobacteria.</title>
        <authorList>
            <person name="Ventura M."/>
            <person name="Milani C."/>
            <person name="Lugli G.A."/>
        </authorList>
    </citation>
    <scope>NUCLEOTIDE SEQUENCE [LARGE SCALE GENOMIC DNA]</scope>
    <source>
        <strain evidence="1 2">LMG 21775</strain>
    </source>
</reference>
<dbReference type="STRING" id="218140.BPSY_1005"/>
<sequence>MDDHHTLTLVAERSLNVPVRTVFVPTVSIRTVHSFVPG</sequence>